<dbReference type="EMBL" id="FOPP01000009">
    <property type="protein sequence ID" value="SFH33697.1"/>
    <property type="molecule type" value="Genomic_DNA"/>
</dbReference>
<accession>A0A1I2Z757</accession>
<dbReference type="OrthoDB" id="9810187at2"/>
<proteinExistence type="predicted"/>
<evidence type="ECO:0008006" key="5">
    <source>
        <dbReference type="Google" id="ProtNLM"/>
    </source>
</evidence>
<dbReference type="InterPro" id="IPR046919">
    <property type="entry name" value="ABC-3C_CTD10"/>
</dbReference>
<reference evidence="3 4" key="1">
    <citation type="submission" date="2016-10" db="EMBL/GenBank/DDBJ databases">
        <authorList>
            <person name="de Groot N.N."/>
        </authorList>
    </citation>
    <scope>NUCLEOTIDE SEQUENCE [LARGE SCALE GENOMIC DNA]</scope>
    <source>
        <strain evidence="3 4">DSM 18684</strain>
    </source>
</reference>
<organism evidence="3 4">
    <name type="scientific">Pedobacter insulae</name>
    <dbReference type="NCBI Taxonomy" id="414048"/>
    <lineage>
        <taxon>Bacteria</taxon>
        <taxon>Pseudomonadati</taxon>
        <taxon>Bacteroidota</taxon>
        <taxon>Sphingobacteriia</taxon>
        <taxon>Sphingobacteriales</taxon>
        <taxon>Sphingobacteriaceae</taxon>
        <taxon>Pedobacter</taxon>
    </lineage>
</organism>
<dbReference type="Pfam" id="PF21941">
    <property type="entry name" value="SMEK_N"/>
    <property type="match status" value="1"/>
</dbReference>
<protein>
    <recommendedName>
        <fullName evidence="5">SMEK domain-containing protein</fullName>
    </recommendedName>
</protein>
<dbReference type="STRING" id="414048.SAMN04489864_10943"/>
<evidence type="ECO:0000259" key="2">
    <source>
        <dbReference type="Pfam" id="PF21941"/>
    </source>
</evidence>
<dbReference type="AlphaFoldDB" id="A0A1I2Z757"/>
<dbReference type="InterPro" id="IPR047740">
    <property type="entry name" value="SMEK_dom"/>
</dbReference>
<dbReference type="Pfam" id="PF20275">
    <property type="entry name" value="CTD10"/>
    <property type="match status" value="1"/>
</dbReference>
<keyword evidence="4" id="KW-1185">Reference proteome</keyword>
<dbReference type="NCBIfam" id="NF033859">
    <property type="entry name" value="SMEK_N"/>
    <property type="match status" value="1"/>
</dbReference>
<evidence type="ECO:0000313" key="4">
    <source>
        <dbReference type="Proteomes" id="UP000199666"/>
    </source>
</evidence>
<evidence type="ECO:0000259" key="1">
    <source>
        <dbReference type="Pfam" id="PF20275"/>
    </source>
</evidence>
<dbReference type="RefSeq" id="WP_090995864.1">
    <property type="nucleotide sequence ID" value="NZ_FOPP01000009.1"/>
</dbReference>
<feature type="domain" description="SMEK" evidence="2">
    <location>
        <begin position="10"/>
        <end position="143"/>
    </location>
</feature>
<sequence length="322" mass="37101">MNRSVYYNYVDERLNLLALRIIGRGKLNILDFHLHSENFYLHFFNKLYGWELENMNAIQQNVEAIDLIDHANKIIFQVSATCTKAKVESSLSKDILSKYRGYSFKFISIAKDGADLRKQVFKNPHSLVFNPAQDIYDVNSVLNFVVGLDIVSQKDIYSFIKAELGTEVDIKKLDSNLAAIINILSKEDWNDLSQLTQINSFEIERKITFNKLARAKLIIDDYKIHYGRVDSKYAEFDAFGKNKSNAVLSSIRKEYIQQKGVINDDDLFFAVIDKVVAKIQDSANYEEIPIDELELSVNILVVDTFIRCKIFENPENYNYATA</sequence>
<name>A0A1I2Z757_9SPHI</name>
<dbReference type="Proteomes" id="UP000199666">
    <property type="component" value="Unassembled WGS sequence"/>
</dbReference>
<evidence type="ECO:0000313" key="3">
    <source>
        <dbReference type="EMBL" id="SFH33697.1"/>
    </source>
</evidence>
<gene>
    <name evidence="3" type="ORF">SAMN04489864_10943</name>
</gene>
<feature type="domain" description="ABC-three component systems C-terminal" evidence="1">
    <location>
        <begin position="175"/>
        <end position="312"/>
    </location>
</feature>